<keyword evidence="1" id="KW-1133">Transmembrane helix</keyword>
<accession>A0ABS2GXU1</accession>
<dbReference type="EMBL" id="JACJKU010000068">
    <property type="protein sequence ID" value="MBM6941117.1"/>
    <property type="molecule type" value="Genomic_DNA"/>
</dbReference>
<evidence type="ECO:0008006" key="4">
    <source>
        <dbReference type="Google" id="ProtNLM"/>
    </source>
</evidence>
<reference evidence="2 3" key="1">
    <citation type="journal article" date="2021" name="Sci. Rep.">
        <title>The distribution of antibiotic resistance genes in chicken gut microbiota commensals.</title>
        <authorList>
            <person name="Juricova H."/>
            <person name="Matiasovicova J."/>
            <person name="Kubasova T."/>
            <person name="Cejkova D."/>
            <person name="Rychlik I."/>
        </authorList>
    </citation>
    <scope>NUCLEOTIDE SEQUENCE [LARGE SCALE GENOMIC DNA]</scope>
    <source>
        <strain evidence="2 3">An574</strain>
    </source>
</reference>
<feature type="transmembrane region" description="Helical" evidence="1">
    <location>
        <begin position="7"/>
        <end position="28"/>
    </location>
</feature>
<evidence type="ECO:0000313" key="3">
    <source>
        <dbReference type="Proteomes" id="UP000785625"/>
    </source>
</evidence>
<dbReference type="Pfam" id="PF15980">
    <property type="entry name" value="ComGF"/>
    <property type="match status" value="1"/>
</dbReference>
<evidence type="ECO:0000313" key="2">
    <source>
        <dbReference type="EMBL" id="MBM6941117.1"/>
    </source>
</evidence>
<dbReference type="InterPro" id="IPR016977">
    <property type="entry name" value="ComGF"/>
</dbReference>
<organism evidence="2 3">
    <name type="scientific">Limosilactobacillus coleohominis</name>
    <dbReference type="NCBI Taxonomy" id="181675"/>
    <lineage>
        <taxon>Bacteria</taxon>
        <taxon>Bacillati</taxon>
        <taxon>Bacillota</taxon>
        <taxon>Bacilli</taxon>
        <taxon>Lactobacillales</taxon>
        <taxon>Lactobacillaceae</taxon>
        <taxon>Limosilactobacillus</taxon>
    </lineage>
</organism>
<protein>
    <recommendedName>
        <fullName evidence="4">Competence protein ComGF</fullName>
    </recommendedName>
</protein>
<comment type="caution">
    <text evidence="2">The sequence shown here is derived from an EMBL/GenBank/DDBJ whole genome shotgun (WGS) entry which is preliminary data.</text>
</comment>
<name>A0ABS2GXU1_9LACO</name>
<dbReference type="RefSeq" id="WP_204785371.1">
    <property type="nucleotide sequence ID" value="NZ_CALVGD010000094.1"/>
</dbReference>
<gene>
    <name evidence="2" type="ORF">H5975_06510</name>
</gene>
<keyword evidence="1" id="KW-0812">Transmembrane</keyword>
<keyword evidence="3" id="KW-1185">Reference proteome</keyword>
<keyword evidence="1" id="KW-0472">Membrane</keyword>
<proteinExistence type="predicted"/>
<dbReference type="Proteomes" id="UP000785625">
    <property type="component" value="Unassembled WGS sequence"/>
</dbReference>
<sequence>MREGFTIIECIFSLMVKAMTILLIQLVLPSALHLQNDSLKNNTDWYLFIERLEDPRCHFQISKVKNNQLILSDRNNEEYQIESGKHAVFIRSVHGGYLPILTNYHPGSIKYHQLNSRNVYVTAKMLDGEEKDAIVSFAEYR</sequence>
<evidence type="ECO:0000256" key="1">
    <source>
        <dbReference type="SAM" id="Phobius"/>
    </source>
</evidence>